<reference evidence="1" key="1">
    <citation type="submission" date="2021-01" db="EMBL/GenBank/DDBJ databases">
        <title>Complete genome sequence of Clostridiales bacterium R-7.</title>
        <authorList>
            <person name="Mahoney-Kurpe S.C."/>
            <person name="Palevich N."/>
            <person name="Koike S."/>
            <person name="Moon C.D."/>
            <person name="Attwood G.T."/>
        </authorList>
    </citation>
    <scope>NUCLEOTIDE SEQUENCE</scope>
    <source>
        <strain evidence="1">R-7</strain>
    </source>
</reference>
<proteinExistence type="predicted"/>
<gene>
    <name evidence="1" type="ORF">JYE49_01425</name>
</gene>
<evidence type="ECO:0000313" key="2">
    <source>
        <dbReference type="Proteomes" id="UP000682782"/>
    </source>
</evidence>
<dbReference type="EMBL" id="CP068393">
    <property type="protein sequence ID" value="QUC67398.1"/>
    <property type="molecule type" value="Genomic_DNA"/>
</dbReference>
<name>A0AC61N806_9FIRM</name>
<organism evidence="1 2">
    <name type="scientific">Aristaeella hokkaidonensis</name>
    <dbReference type="NCBI Taxonomy" id="3046382"/>
    <lineage>
        <taxon>Bacteria</taxon>
        <taxon>Bacillati</taxon>
        <taxon>Bacillota</taxon>
        <taxon>Clostridia</taxon>
        <taxon>Eubacteriales</taxon>
        <taxon>Aristaeellaceae</taxon>
        <taxon>Aristaeella</taxon>
    </lineage>
</organism>
<evidence type="ECO:0000313" key="1">
    <source>
        <dbReference type="EMBL" id="QUC67398.1"/>
    </source>
</evidence>
<dbReference type="Proteomes" id="UP000682782">
    <property type="component" value="Chromosome"/>
</dbReference>
<accession>A0AC61N806</accession>
<keyword evidence="2" id="KW-1185">Reference proteome</keyword>
<protein>
    <submittedName>
        <fullName evidence="1">Carbohydrate ABC transporter permease</fullName>
    </submittedName>
</protein>
<sequence>MKTRKRIVDIVIFALLLAGSVLMLYPFVWMVFTSFKPKLHVYIGGLLPQVWTTESYTQIWGEIDLLRGFLNTALYSIPPVIIGSLVSVAAAYSFAKIRYKGRNALFLFLLGSIMIPFPSIMVPQYVLFSGQFWIFRVNLLQSPWPLILPKLTGNVMMIFFLRQFLYGISDSLVEAAKIDGCSHLRIYWKIILPLTIPALSAHGVLWFIAAWNDYLAPTLFIKNPSWQPVTVMIAKFNEQYAINNHVPRIMAGSVMLIVPVLIIYGFFQRWIIESMMFAAVKE</sequence>